<evidence type="ECO:0000256" key="1">
    <source>
        <dbReference type="SAM" id="MobiDB-lite"/>
    </source>
</evidence>
<feature type="compositionally biased region" description="Polar residues" evidence="1">
    <location>
        <begin position="193"/>
        <end position="209"/>
    </location>
</feature>
<dbReference type="EnsemblMetazoa" id="Aqu2.1.34504_001">
    <property type="protein sequence ID" value="Aqu2.1.34504_001"/>
    <property type="gene ID" value="Aqu2.1.34504"/>
</dbReference>
<evidence type="ECO:0000259" key="2">
    <source>
        <dbReference type="PROSITE" id="PS50017"/>
    </source>
</evidence>
<dbReference type="GO" id="GO:0007165">
    <property type="term" value="P:signal transduction"/>
    <property type="evidence" value="ECO:0007669"/>
    <property type="project" value="InterPro"/>
</dbReference>
<organism evidence="3">
    <name type="scientific">Amphimedon queenslandica</name>
    <name type="common">Sponge</name>
    <dbReference type="NCBI Taxonomy" id="400682"/>
    <lineage>
        <taxon>Eukaryota</taxon>
        <taxon>Metazoa</taxon>
        <taxon>Porifera</taxon>
        <taxon>Demospongiae</taxon>
        <taxon>Heteroscleromorpha</taxon>
        <taxon>Haplosclerida</taxon>
        <taxon>Niphatidae</taxon>
        <taxon>Amphimedon</taxon>
    </lineage>
</organism>
<proteinExistence type="predicted"/>
<dbReference type="SUPFAM" id="SSF47986">
    <property type="entry name" value="DEATH domain"/>
    <property type="match status" value="1"/>
</dbReference>
<feature type="region of interest" description="Disordered" evidence="1">
    <location>
        <begin position="189"/>
        <end position="209"/>
    </location>
</feature>
<dbReference type="PROSITE" id="PS50017">
    <property type="entry name" value="DEATH_DOMAIN"/>
    <property type="match status" value="1"/>
</dbReference>
<dbReference type="OrthoDB" id="9949242at2759"/>
<dbReference type="InterPro" id="IPR000488">
    <property type="entry name" value="Death_dom"/>
</dbReference>
<dbReference type="Pfam" id="PF00531">
    <property type="entry name" value="Death"/>
    <property type="match status" value="1"/>
</dbReference>
<dbReference type="InParanoid" id="A0A1X7V3X5"/>
<dbReference type="Gene3D" id="2.60.220.30">
    <property type="match status" value="1"/>
</dbReference>
<accession>A0A1X7V3X5</accession>
<dbReference type="InterPro" id="IPR011029">
    <property type="entry name" value="DEATH-like_dom_sf"/>
</dbReference>
<feature type="domain" description="Death" evidence="2">
    <location>
        <begin position="235"/>
        <end position="308"/>
    </location>
</feature>
<sequence length="798" mass="91082">MEVDSEMFKTFCDHFCSHCVAMEKNAYKGTQKHYMIAMAEKQEDETTFVDFCCFPCQMGCKQLVMKQCKDEDFAISNLKSIMFDDEGSLSVAFDPDSVPGWERDHNGFHTEEIFESEVDYFKVMGCEAGNVNKENIEMLQMMEEVLSYPPRFRYTFSYLNSFVALDTTKVKAVFSGTSKPLQINVTLKKPQENESASKSQLTPPLTPNISPANDINSDAVLMKILTVTADIFCDDHRGSKWFIFGLKLGLNVSQLHKIEIQYNNPTQFARESLLLWRTENKTATWEPVAAALESIELKSVAIQLEGQFKEQRPMPTLPNSVLEAEPSLPALNNLVGAKIEDKYHLFGIAVGLNEGYLKGLDKDYPTCQERVTSKSVFPVTIIIPSCFIQPYYNCKVDLYQSPRHNPPMIKSLNEVNFNTSTVYTYNLTGNVDPESLVFLYMVTYNMTYSYQSRNGGYYYVSSKNRTIKPIDEEMSQYVTDEYLLSILERRIEADEKGSKIRKKIAAGIKQIKGIFGELIKLQFDSKGLVHHCSKTGVTLIIPEGAVQQPATAWFGVCPFSTKFKFGDYVPITPIVWVYIDQKLTKPAELYLPHNINIGTTMKNLFIHLTASDQNFLEKGKFLFTCSNVKMEVDSEMFKTFCDHFCSYCVAMEKNAYKGTQKHYMIAMAEKQEDETTFVDFCCFPCQMGCKQLVMKQYKDEDFAISNLKSIMFDDEGSLSAAFDPDSVPGWERDHNGFHTEEIFESEVDYFKVMGCEAGNVNKENIEMLQMMEEVLSYPPRFRYTFSCLNSFVALDTTK</sequence>
<dbReference type="AlphaFoldDB" id="A0A1X7V3X5"/>
<evidence type="ECO:0000313" key="3">
    <source>
        <dbReference type="EnsemblMetazoa" id="Aqu2.1.34504_001"/>
    </source>
</evidence>
<dbReference type="CDD" id="cd01670">
    <property type="entry name" value="Death"/>
    <property type="match status" value="1"/>
</dbReference>
<name>A0A1X7V3X5_AMPQE</name>
<protein>
    <recommendedName>
        <fullName evidence="2">Death domain-containing protein</fullName>
    </recommendedName>
</protein>
<dbReference type="Gene3D" id="1.10.533.10">
    <property type="entry name" value="Death Domain, Fas"/>
    <property type="match status" value="1"/>
</dbReference>
<reference evidence="3" key="1">
    <citation type="submission" date="2017-05" db="UniProtKB">
        <authorList>
            <consortium name="EnsemblMetazoa"/>
        </authorList>
    </citation>
    <scope>IDENTIFICATION</scope>
</reference>